<organism evidence="3 4">
    <name type="scientific">Knufia obscura</name>
    <dbReference type="NCBI Taxonomy" id="1635080"/>
    <lineage>
        <taxon>Eukaryota</taxon>
        <taxon>Fungi</taxon>
        <taxon>Dikarya</taxon>
        <taxon>Ascomycota</taxon>
        <taxon>Pezizomycotina</taxon>
        <taxon>Eurotiomycetes</taxon>
        <taxon>Chaetothyriomycetidae</taxon>
        <taxon>Chaetothyriales</taxon>
        <taxon>Trichomeriaceae</taxon>
        <taxon>Knufia</taxon>
    </lineage>
</organism>
<feature type="compositionally biased region" description="Low complexity" evidence="1">
    <location>
        <begin position="129"/>
        <end position="146"/>
    </location>
</feature>
<dbReference type="PROSITE" id="PS50108">
    <property type="entry name" value="CRIB"/>
    <property type="match status" value="1"/>
</dbReference>
<feature type="region of interest" description="Disordered" evidence="1">
    <location>
        <begin position="126"/>
        <end position="166"/>
    </location>
</feature>
<feature type="compositionally biased region" description="Polar residues" evidence="1">
    <location>
        <begin position="56"/>
        <end position="72"/>
    </location>
</feature>
<dbReference type="EMBL" id="JAVHJV010000002">
    <property type="protein sequence ID" value="KAK5944791.1"/>
    <property type="molecule type" value="Genomic_DNA"/>
</dbReference>
<name>A0ABR0RW00_9EURO</name>
<feature type="region of interest" description="Disordered" evidence="1">
    <location>
        <begin position="1"/>
        <end position="95"/>
    </location>
</feature>
<feature type="compositionally biased region" description="Polar residues" evidence="1">
    <location>
        <begin position="727"/>
        <end position="747"/>
    </location>
</feature>
<dbReference type="InterPro" id="IPR000095">
    <property type="entry name" value="CRIB_dom"/>
</dbReference>
<dbReference type="GeneID" id="89995440"/>
<evidence type="ECO:0000259" key="2">
    <source>
        <dbReference type="PROSITE" id="PS50108"/>
    </source>
</evidence>
<evidence type="ECO:0000256" key="1">
    <source>
        <dbReference type="SAM" id="MobiDB-lite"/>
    </source>
</evidence>
<feature type="region of interest" description="Disordered" evidence="1">
    <location>
        <begin position="505"/>
        <end position="568"/>
    </location>
</feature>
<gene>
    <name evidence="3" type="ORF">PMZ80_001991</name>
</gene>
<protein>
    <recommendedName>
        <fullName evidence="2">CRIB domain-containing protein</fullName>
    </recommendedName>
</protein>
<evidence type="ECO:0000313" key="3">
    <source>
        <dbReference type="EMBL" id="KAK5944791.1"/>
    </source>
</evidence>
<proteinExistence type="predicted"/>
<feature type="compositionally biased region" description="Polar residues" evidence="1">
    <location>
        <begin position="147"/>
        <end position="159"/>
    </location>
</feature>
<reference evidence="3 4" key="1">
    <citation type="journal article" date="2023" name="Res Sq">
        <title>Genomic and morphological characterization of Knufia obscura isolated from the Mars 2020 spacecraft assembly facility.</title>
        <authorList>
            <person name="Chander A.M."/>
            <person name="Teixeira M.M."/>
            <person name="Singh N.K."/>
            <person name="Williams M.P."/>
            <person name="Parker C.W."/>
            <person name="Leo P."/>
            <person name="Stajich J.E."/>
            <person name="Torok T."/>
            <person name="Tighe S."/>
            <person name="Mason C.E."/>
            <person name="Venkateswaran K."/>
        </authorList>
    </citation>
    <scope>NUCLEOTIDE SEQUENCE [LARGE SCALE GENOMIC DNA]</scope>
    <source>
        <strain evidence="3 4">CCFEE 5817</strain>
    </source>
</reference>
<feature type="region of interest" description="Disordered" evidence="1">
    <location>
        <begin position="677"/>
        <end position="755"/>
    </location>
</feature>
<comment type="caution">
    <text evidence="3">The sequence shown here is derived from an EMBL/GenBank/DDBJ whole genome shotgun (WGS) entry which is preliminary data.</text>
</comment>
<evidence type="ECO:0000313" key="4">
    <source>
        <dbReference type="Proteomes" id="UP001334248"/>
    </source>
</evidence>
<keyword evidence="4" id="KW-1185">Reference proteome</keyword>
<sequence>MTRLLWQHSRNRTKSGNDRPHLSNPQEWFSRHTSEPSRQALADLVKAHKKDESDESNGPRTRSRGSTITSVEWQRGRSRAGSTSDDAWSRPASPYHVREGSTYSIRDRSDGATRALLAKGGLMLRRTGSKMSMSSAGSSSTLGLTSPPRTTNNSVSEAATKNEELRGKISTPFDFQHVTHTDQTQFAGLGRIEETELADQFTHVVTRQSAAPGLRGIAASDIGTVEEHDLKVTTDSPYNDSNAPPRLPMTAYPPSPPPKDDVVEDHIIVGASSTKLANGPQQPSPLNPGISSETVLAAVEITLAQTDTSTPLHSARSLVSVNADDVDLNAKPLPELPAMQTEVPVIHAVTTEANIARAMISTPLPTPPGVSTTSEGGYFSQRPMHQRQKSSVALPRCSPLGPSSKSSMPNLLSANHLSVTPKTLARHHSDMALSQQAKNAQAPPRSCGSRMSFAAVDTMDWENAVDEAWDAVDDAYEADNSAIESSFSSSNSTLSATVDDVRLGASSPLNAAPNRPLPATPSQRASPSVVVEPQKLESVQEDEQQQPDLAGLGISSCPPSTPLPSVPNFSRSSSLHYAKNRGSMCFGTNEILTRSSSQESIILSIASSFIGTQRSSNSSVYTDDMLNLSGAREKRSSDSAAIGQVDQMEKERSALKARPESGCLPTDVIEQLSKVSVNPNAEEAAEAKDDVPPVPAVPQHKYSKSSSRVTVPERRSSAASSSRKRSNTTGARPRQSTRISYSLFPNATPTPPVSS</sequence>
<accession>A0ABR0RW00</accession>
<dbReference type="RefSeq" id="XP_064732881.1">
    <property type="nucleotide sequence ID" value="XM_064870428.1"/>
</dbReference>
<feature type="domain" description="CRIB" evidence="2">
    <location>
        <begin position="169"/>
        <end position="182"/>
    </location>
</feature>
<dbReference type="Proteomes" id="UP001334248">
    <property type="component" value="Unassembled WGS sequence"/>
</dbReference>